<proteinExistence type="predicted"/>
<evidence type="ECO:0000259" key="5">
    <source>
        <dbReference type="Pfam" id="PF03061"/>
    </source>
</evidence>
<dbReference type="InterPro" id="IPR050627">
    <property type="entry name" value="Nitroreductase/BluB"/>
</dbReference>
<dbReference type="SUPFAM" id="SSF54637">
    <property type="entry name" value="Thioesterase/thiol ester dehydrase-isomerase"/>
    <property type="match status" value="1"/>
</dbReference>
<evidence type="ECO:0000256" key="2">
    <source>
        <dbReference type="ARBA" id="ARBA00022643"/>
    </source>
</evidence>
<keyword evidence="2" id="KW-0288">FMN</keyword>
<gene>
    <name evidence="6" type="ORF">EXM22_15365</name>
</gene>
<dbReference type="AlphaFoldDB" id="A0A5C1QPM1"/>
<dbReference type="PANTHER" id="PTHR23026">
    <property type="entry name" value="NADPH NITROREDUCTASE"/>
    <property type="match status" value="1"/>
</dbReference>
<dbReference type="SUPFAM" id="SSF55469">
    <property type="entry name" value="FMN-dependent nitroreductase-like"/>
    <property type="match status" value="1"/>
</dbReference>
<dbReference type="GO" id="GO:0016790">
    <property type="term" value="F:thiolester hydrolase activity"/>
    <property type="evidence" value="ECO:0007669"/>
    <property type="project" value="UniProtKB-ARBA"/>
</dbReference>
<keyword evidence="3" id="KW-0560">Oxidoreductase</keyword>
<feature type="domain" description="Thioesterase" evidence="5">
    <location>
        <begin position="56"/>
        <end position="99"/>
    </location>
</feature>
<dbReference type="GO" id="GO:0016491">
    <property type="term" value="F:oxidoreductase activity"/>
    <property type="evidence" value="ECO:0007669"/>
    <property type="project" value="UniProtKB-KW"/>
</dbReference>
<dbReference type="InterPro" id="IPR029069">
    <property type="entry name" value="HotDog_dom_sf"/>
</dbReference>
<dbReference type="Pfam" id="PF03061">
    <property type="entry name" value="4HBT"/>
    <property type="match status" value="1"/>
</dbReference>
<dbReference type="PANTHER" id="PTHR23026:SF90">
    <property type="entry name" value="IODOTYROSINE DEIODINASE 1"/>
    <property type="match status" value="1"/>
</dbReference>
<evidence type="ECO:0008006" key="8">
    <source>
        <dbReference type="Google" id="ProtNLM"/>
    </source>
</evidence>
<evidence type="ECO:0000313" key="7">
    <source>
        <dbReference type="Proteomes" id="UP000324209"/>
    </source>
</evidence>
<keyword evidence="7" id="KW-1185">Reference proteome</keyword>
<evidence type="ECO:0000313" key="6">
    <source>
        <dbReference type="EMBL" id="QEN09288.1"/>
    </source>
</evidence>
<protein>
    <recommendedName>
        <fullName evidence="8">Nitroreductase family protein</fullName>
    </recommendedName>
</protein>
<evidence type="ECO:0000259" key="4">
    <source>
        <dbReference type="Pfam" id="PF00881"/>
    </source>
</evidence>
<dbReference type="Gene3D" id="3.10.129.10">
    <property type="entry name" value="Hotdog Thioesterase"/>
    <property type="match status" value="1"/>
</dbReference>
<dbReference type="Proteomes" id="UP000324209">
    <property type="component" value="Chromosome"/>
</dbReference>
<dbReference type="Pfam" id="PF00881">
    <property type="entry name" value="Nitroreductase"/>
    <property type="match status" value="1"/>
</dbReference>
<dbReference type="KEGG" id="ock:EXM22_15365"/>
<dbReference type="Gene3D" id="3.40.109.10">
    <property type="entry name" value="NADH Oxidase"/>
    <property type="match status" value="1"/>
</dbReference>
<dbReference type="EMBL" id="CP036150">
    <property type="protein sequence ID" value="QEN09288.1"/>
    <property type="molecule type" value="Genomic_DNA"/>
</dbReference>
<dbReference type="InterPro" id="IPR029479">
    <property type="entry name" value="Nitroreductase"/>
</dbReference>
<organism evidence="6 7">
    <name type="scientific">Oceanispirochaeta crateris</name>
    <dbReference type="NCBI Taxonomy" id="2518645"/>
    <lineage>
        <taxon>Bacteria</taxon>
        <taxon>Pseudomonadati</taxon>
        <taxon>Spirochaetota</taxon>
        <taxon>Spirochaetia</taxon>
        <taxon>Spirochaetales</taxon>
        <taxon>Spirochaetaceae</taxon>
        <taxon>Oceanispirochaeta</taxon>
    </lineage>
</organism>
<sequence length="376" mass="41999">MKSKKIHNPYIGDPGYACFGCAPKDLNARGLGLTFSLDGKTLISDWTPQDSFQGAQGILHGGIQATLMDEIASWYVFVFCGTAGATKSLQVEYRSPALMKYAPFHLQAELKQNSGKTAEIMIRLMDCHSTICSEGLAVYALFSESLARGRFGFPGREAFFKRPEVSTKSQNTSNDPLVKKFQARRSVRSFSTKSVSLQDIRDCIAIAATAPSGANCQPWTFALVTSGELKRKIRKEAEHVESLFYERESTQDWREDLSDLRTDASKAFLEDAPCLIILFLQKFGRGRDGRKINHYYPGESLGMAAGFLISALHMKGYSTLPYTPAPMNFLMEILDRPDNERPYLILPVGYARDGWMPPVLEKKDLDKILVEYGDSH</sequence>
<name>A0A5C1QPM1_9SPIO</name>
<dbReference type="RefSeq" id="WP_149487363.1">
    <property type="nucleotide sequence ID" value="NZ_CP036150.1"/>
</dbReference>
<feature type="domain" description="Nitroreductase" evidence="4">
    <location>
        <begin position="183"/>
        <end position="350"/>
    </location>
</feature>
<evidence type="ECO:0000256" key="1">
    <source>
        <dbReference type="ARBA" id="ARBA00022630"/>
    </source>
</evidence>
<dbReference type="CDD" id="cd02144">
    <property type="entry name" value="iodotyrosine_dehalogenase"/>
    <property type="match status" value="1"/>
</dbReference>
<accession>A0A5C1QPM1</accession>
<dbReference type="OrthoDB" id="9812105at2"/>
<reference evidence="6 7" key="1">
    <citation type="submission" date="2019-02" db="EMBL/GenBank/DDBJ databases">
        <title>Complete Genome Sequence and Methylome Analysis of free living Spirochaetas.</title>
        <authorList>
            <person name="Fomenkov A."/>
            <person name="Dubinina G."/>
            <person name="Leshcheva N."/>
            <person name="Mikheeva N."/>
            <person name="Grabovich M."/>
            <person name="Vincze T."/>
            <person name="Roberts R.J."/>
        </authorList>
    </citation>
    <scope>NUCLEOTIDE SEQUENCE [LARGE SCALE GENOMIC DNA]</scope>
    <source>
        <strain evidence="6 7">K2</strain>
    </source>
</reference>
<dbReference type="InterPro" id="IPR000415">
    <property type="entry name" value="Nitroreductase-like"/>
</dbReference>
<evidence type="ECO:0000256" key="3">
    <source>
        <dbReference type="ARBA" id="ARBA00023002"/>
    </source>
</evidence>
<dbReference type="InterPro" id="IPR006683">
    <property type="entry name" value="Thioestr_dom"/>
</dbReference>
<dbReference type="CDD" id="cd03443">
    <property type="entry name" value="PaaI_thioesterase"/>
    <property type="match status" value="1"/>
</dbReference>
<keyword evidence="1" id="KW-0285">Flavoprotein</keyword>